<evidence type="ECO:0000313" key="2">
    <source>
        <dbReference type="Proteomes" id="UP000002283"/>
    </source>
</evidence>
<gene>
    <name evidence="1" type="ordered locus">BMA10229_A1491</name>
</gene>
<reference evidence="1 2" key="1">
    <citation type="submission" date="2007-01" db="EMBL/GenBank/DDBJ databases">
        <authorList>
            <person name="DeShazer D."/>
            <person name="Woods D.E."/>
            <person name="Nierman W.C."/>
        </authorList>
    </citation>
    <scope>NUCLEOTIDE SEQUENCE [LARGE SCALE GENOMIC DNA]</scope>
    <source>
        <strain evidence="1 2">NCTC 10229</strain>
    </source>
</reference>
<dbReference type="HOGENOM" id="CLU_2491848_0_0_4"/>
<dbReference type="Proteomes" id="UP000002283">
    <property type="component" value="Chromosome I"/>
</dbReference>
<accession>A2S6A5</accession>
<proteinExistence type="predicted"/>
<evidence type="ECO:0000313" key="1">
    <source>
        <dbReference type="EMBL" id="ABN01682.1"/>
    </source>
</evidence>
<organism evidence="1 2">
    <name type="scientific">Burkholderia mallei (strain NCTC 10229)</name>
    <dbReference type="NCBI Taxonomy" id="412022"/>
    <lineage>
        <taxon>Bacteria</taxon>
        <taxon>Pseudomonadati</taxon>
        <taxon>Pseudomonadota</taxon>
        <taxon>Betaproteobacteria</taxon>
        <taxon>Burkholderiales</taxon>
        <taxon>Burkholderiaceae</taxon>
        <taxon>Burkholderia</taxon>
        <taxon>pseudomallei group</taxon>
    </lineage>
</organism>
<protein>
    <submittedName>
        <fullName evidence="1">Uncharacterized protein</fullName>
    </submittedName>
</protein>
<dbReference type="EMBL" id="CP000546">
    <property type="protein sequence ID" value="ABN01682.1"/>
    <property type="molecule type" value="Genomic_DNA"/>
</dbReference>
<dbReference type="AlphaFoldDB" id="A2S6A5"/>
<name>A2S6A5_BURM9</name>
<sequence length="86" mass="9090">MVRRRTAGAPFRTRSVHCSNRAPAKCRRIGGANRRGARRVTLSAVAAAFGAGGFSPVGFAASAACRARTPARRSTIETMKDTDEAI</sequence>
<dbReference type="KEGG" id="bml:BMA10229_A1491"/>